<evidence type="ECO:0000313" key="2">
    <source>
        <dbReference type="EMBL" id="MCH5597303.1"/>
    </source>
</evidence>
<dbReference type="EMBL" id="JAKWBL010000001">
    <property type="protein sequence ID" value="MCH5597303.1"/>
    <property type="molecule type" value="Genomic_DNA"/>
</dbReference>
<comment type="caution">
    <text evidence="2">The sequence shown here is derived from an EMBL/GenBank/DDBJ whole genome shotgun (WGS) entry which is preliminary data.</text>
</comment>
<dbReference type="Pfam" id="PF00117">
    <property type="entry name" value="GATase"/>
    <property type="match status" value="1"/>
</dbReference>
<name>A0ABS9SG23_9BACT</name>
<dbReference type="CDD" id="cd03128">
    <property type="entry name" value="GAT_1"/>
    <property type="match status" value="1"/>
</dbReference>
<keyword evidence="3" id="KW-1185">Reference proteome</keyword>
<sequence length="284" mass="33159">MVDYDKKQIRVAVLDLNAGYPNQGMRCINEIVHRWAEQKGYDIIYDIFDVRVKNELPDLSYDIFISSGGPGDPLSTRFDDWDINWNRWFGDVNRWNENPDNSNKKFVFLICHSFQLACRYFNAGLLCKRKSTSFGVFPMHVMPEAVGDPVFRNLKNPFFGVDSRDFQLIQPNLDLLHDIGAYITCLEKERPHVPYERAVMGIRFSDYIFGTQFHPEADATGMSRHFQDEDKREMVINNHGEAKLNSMLEHLEDPDKIHWTNKNLIPNFLNEAYSHLMVEEMAEV</sequence>
<dbReference type="RefSeq" id="WP_240826698.1">
    <property type="nucleotide sequence ID" value="NZ_JAKWBL010000001.1"/>
</dbReference>
<dbReference type="PROSITE" id="PS51273">
    <property type="entry name" value="GATASE_TYPE_1"/>
    <property type="match status" value="1"/>
</dbReference>
<dbReference type="InterPro" id="IPR029062">
    <property type="entry name" value="Class_I_gatase-like"/>
</dbReference>
<protein>
    <submittedName>
        <fullName evidence="2">GMP synthase</fullName>
    </submittedName>
</protein>
<evidence type="ECO:0000259" key="1">
    <source>
        <dbReference type="Pfam" id="PF00117"/>
    </source>
</evidence>
<feature type="domain" description="Glutamine amidotransferase" evidence="1">
    <location>
        <begin position="49"/>
        <end position="223"/>
    </location>
</feature>
<dbReference type="SUPFAM" id="SSF52317">
    <property type="entry name" value="Class I glutamine amidotransferase-like"/>
    <property type="match status" value="1"/>
</dbReference>
<proteinExistence type="predicted"/>
<gene>
    <name evidence="2" type="ORF">MKP09_04985</name>
</gene>
<reference evidence="2 3" key="1">
    <citation type="submission" date="2022-02" db="EMBL/GenBank/DDBJ databases">
        <authorList>
            <person name="Min J."/>
        </authorList>
    </citation>
    <scope>NUCLEOTIDE SEQUENCE [LARGE SCALE GENOMIC DNA]</scope>
    <source>
        <strain evidence="2 3">GR10-1</strain>
    </source>
</reference>
<evidence type="ECO:0000313" key="3">
    <source>
        <dbReference type="Proteomes" id="UP001202248"/>
    </source>
</evidence>
<dbReference type="Proteomes" id="UP001202248">
    <property type="component" value="Unassembled WGS sequence"/>
</dbReference>
<dbReference type="InterPro" id="IPR017926">
    <property type="entry name" value="GATASE"/>
</dbReference>
<dbReference type="Gene3D" id="3.40.50.880">
    <property type="match status" value="1"/>
</dbReference>
<organism evidence="2 3">
    <name type="scientific">Niabella ginsengisoli</name>
    <dbReference type="NCBI Taxonomy" id="522298"/>
    <lineage>
        <taxon>Bacteria</taxon>
        <taxon>Pseudomonadati</taxon>
        <taxon>Bacteroidota</taxon>
        <taxon>Chitinophagia</taxon>
        <taxon>Chitinophagales</taxon>
        <taxon>Chitinophagaceae</taxon>
        <taxon>Niabella</taxon>
    </lineage>
</organism>
<accession>A0ABS9SG23</accession>